<evidence type="ECO:0000313" key="2">
    <source>
        <dbReference type="Proteomes" id="UP000004994"/>
    </source>
</evidence>
<protein>
    <submittedName>
        <fullName evidence="1">Uncharacterized protein</fullName>
    </submittedName>
</protein>
<dbReference type="AlphaFoldDB" id="A0A3Q7JD15"/>
<evidence type="ECO:0000313" key="1">
    <source>
        <dbReference type="EnsemblPlants" id="Solyc12g089143.1.1"/>
    </source>
</evidence>
<dbReference type="Proteomes" id="UP000004994">
    <property type="component" value="Chromosome 12"/>
</dbReference>
<accession>A0A3Q7JD15</accession>
<dbReference type="EnsemblPlants" id="Solyc12g089143.1.1">
    <property type="protein sequence ID" value="Solyc12g089143.1.1"/>
    <property type="gene ID" value="Solyc12g089143.1"/>
</dbReference>
<reference evidence="1" key="2">
    <citation type="submission" date="2019-01" db="UniProtKB">
        <authorList>
            <consortium name="EnsemblPlants"/>
        </authorList>
    </citation>
    <scope>IDENTIFICATION</scope>
    <source>
        <strain evidence="1">cv. Heinz 1706</strain>
    </source>
</reference>
<organism evidence="1">
    <name type="scientific">Solanum lycopersicum</name>
    <name type="common">Tomato</name>
    <name type="synonym">Lycopersicon esculentum</name>
    <dbReference type="NCBI Taxonomy" id="4081"/>
    <lineage>
        <taxon>Eukaryota</taxon>
        <taxon>Viridiplantae</taxon>
        <taxon>Streptophyta</taxon>
        <taxon>Embryophyta</taxon>
        <taxon>Tracheophyta</taxon>
        <taxon>Spermatophyta</taxon>
        <taxon>Magnoliopsida</taxon>
        <taxon>eudicotyledons</taxon>
        <taxon>Gunneridae</taxon>
        <taxon>Pentapetalae</taxon>
        <taxon>asterids</taxon>
        <taxon>lamiids</taxon>
        <taxon>Solanales</taxon>
        <taxon>Solanaceae</taxon>
        <taxon>Solanoideae</taxon>
        <taxon>Solaneae</taxon>
        <taxon>Solanum</taxon>
        <taxon>Solanum subgen. Lycopersicon</taxon>
    </lineage>
</organism>
<sequence length="287" mass="32838">MPGALAWQVTKPNKDAIFVFGGEMVRGFLPDSPLCVCLWPPFFSRTVCKIYSDKRLIKFGVNVPERWFRYPQSYSSALPFQWIGLTTRKYCYLIYLITGSSVEGDPDSDVKNAKIFCGRASRPWLCIQLALTASPTNFQGQTSLETRIPPFRRFSCAIANHFLGYPDFDVNNVNYFCGRLSRPCLCRRLALTASLTHFEDVRQDLVYASGWPSRPVQPILKVKRAPKRAYPSFRRYSCAIANHFMGDPDSSVKNSKIFMDVWQYLGYATSWPSRPIQLIIKVKRAPK</sequence>
<proteinExistence type="predicted"/>
<reference evidence="1" key="1">
    <citation type="journal article" date="2012" name="Nature">
        <title>The tomato genome sequence provides insights into fleshy fruit evolution.</title>
        <authorList>
            <consortium name="Tomato Genome Consortium"/>
        </authorList>
    </citation>
    <scope>NUCLEOTIDE SEQUENCE [LARGE SCALE GENOMIC DNA]</scope>
    <source>
        <strain evidence="1">cv. Heinz 1706</strain>
    </source>
</reference>
<dbReference type="Gramene" id="Solyc12g089143.1.1">
    <property type="protein sequence ID" value="Solyc12g089143.1.1"/>
    <property type="gene ID" value="Solyc12g089143.1"/>
</dbReference>
<keyword evidence="2" id="KW-1185">Reference proteome</keyword>
<name>A0A3Q7JD15_SOLLC</name>
<dbReference type="InParanoid" id="A0A3Q7JD15"/>